<keyword evidence="14" id="KW-1185">Reference proteome</keyword>
<dbReference type="GO" id="GO:0097510">
    <property type="term" value="P:base-excision repair, AP site formation via deaminated base removal"/>
    <property type="evidence" value="ECO:0007669"/>
    <property type="project" value="TreeGrafter"/>
</dbReference>
<evidence type="ECO:0000256" key="2">
    <source>
        <dbReference type="ARBA" id="ARBA00002631"/>
    </source>
</evidence>
<dbReference type="Gene3D" id="3.40.470.10">
    <property type="entry name" value="Uracil-DNA glycosylase-like domain"/>
    <property type="match status" value="1"/>
</dbReference>
<dbReference type="Pfam" id="PF03167">
    <property type="entry name" value="UDG"/>
    <property type="match status" value="1"/>
</dbReference>
<dbReference type="PATRIC" id="fig|413882.6.peg.5147"/>
<dbReference type="NCBIfam" id="NF003592">
    <property type="entry name" value="PRK05254.1-5"/>
    <property type="match status" value="1"/>
</dbReference>
<evidence type="ECO:0000256" key="6">
    <source>
        <dbReference type="ARBA" id="ARBA00022763"/>
    </source>
</evidence>
<keyword evidence="9" id="KW-0963">Cytoplasm</keyword>
<accession>A0A0G3BYL9</accession>
<dbReference type="EMBL" id="CP011371">
    <property type="protein sequence ID" value="AKJ31625.1"/>
    <property type="molecule type" value="Genomic_DNA"/>
</dbReference>
<evidence type="ECO:0000256" key="5">
    <source>
        <dbReference type="ARBA" id="ARBA00018429"/>
    </source>
</evidence>
<dbReference type="PROSITE" id="PS00130">
    <property type="entry name" value="U_DNA_GLYCOSYLASE"/>
    <property type="match status" value="1"/>
</dbReference>
<dbReference type="AlphaFoldDB" id="A0A0G3BYL9"/>
<evidence type="ECO:0000256" key="11">
    <source>
        <dbReference type="RuleBase" id="RU003780"/>
    </source>
</evidence>
<dbReference type="HAMAP" id="MF_00148">
    <property type="entry name" value="UDG"/>
    <property type="match status" value="1"/>
</dbReference>
<evidence type="ECO:0000256" key="7">
    <source>
        <dbReference type="ARBA" id="ARBA00022801"/>
    </source>
</evidence>
<organism evidence="13 14">
    <name type="scientific">Caldimonas brevitalea</name>
    <dbReference type="NCBI Taxonomy" id="413882"/>
    <lineage>
        <taxon>Bacteria</taxon>
        <taxon>Pseudomonadati</taxon>
        <taxon>Pseudomonadota</taxon>
        <taxon>Betaproteobacteria</taxon>
        <taxon>Burkholderiales</taxon>
        <taxon>Sphaerotilaceae</taxon>
        <taxon>Caldimonas</taxon>
    </lineage>
</organism>
<feature type="domain" description="Uracil-DNA glycosylase-like" evidence="12">
    <location>
        <begin position="85"/>
        <end position="249"/>
    </location>
</feature>
<evidence type="ECO:0000313" key="14">
    <source>
        <dbReference type="Proteomes" id="UP000035352"/>
    </source>
</evidence>
<dbReference type="NCBIfam" id="TIGR00628">
    <property type="entry name" value="ung"/>
    <property type="match status" value="1"/>
</dbReference>
<comment type="subcellular location">
    <subcellularLocation>
        <location evidence="9">Cytoplasm</location>
    </subcellularLocation>
</comment>
<dbReference type="InterPro" id="IPR018085">
    <property type="entry name" value="Ura-DNA_Glyclase_AS"/>
</dbReference>
<dbReference type="PANTHER" id="PTHR11264:SF0">
    <property type="entry name" value="URACIL-DNA GLYCOSYLASE"/>
    <property type="match status" value="1"/>
</dbReference>
<dbReference type="Proteomes" id="UP000035352">
    <property type="component" value="Chromosome"/>
</dbReference>
<dbReference type="NCBIfam" id="NF003591">
    <property type="entry name" value="PRK05254.1-4"/>
    <property type="match status" value="1"/>
</dbReference>
<keyword evidence="6 9" id="KW-0227">DNA damage</keyword>
<dbReference type="PANTHER" id="PTHR11264">
    <property type="entry name" value="URACIL-DNA GLYCOSYLASE"/>
    <property type="match status" value="1"/>
</dbReference>
<dbReference type="GO" id="GO:0004844">
    <property type="term" value="F:uracil DNA N-glycosylase activity"/>
    <property type="evidence" value="ECO:0007669"/>
    <property type="project" value="UniProtKB-UniRule"/>
</dbReference>
<dbReference type="InterPro" id="IPR036895">
    <property type="entry name" value="Uracil-DNA_glycosylase-like_sf"/>
</dbReference>
<dbReference type="KEGG" id="pbh:AAW51_4934"/>
<dbReference type="SMART" id="SM00986">
    <property type="entry name" value="UDG"/>
    <property type="match status" value="1"/>
</dbReference>
<evidence type="ECO:0000259" key="12">
    <source>
        <dbReference type="SMART" id="SM00986"/>
    </source>
</evidence>
<evidence type="ECO:0000313" key="13">
    <source>
        <dbReference type="EMBL" id="AKJ31625.1"/>
    </source>
</evidence>
<dbReference type="InterPro" id="IPR002043">
    <property type="entry name" value="UDG_fam1"/>
</dbReference>
<dbReference type="CDD" id="cd10027">
    <property type="entry name" value="UDG-F1-like"/>
    <property type="match status" value="1"/>
</dbReference>
<dbReference type="NCBIfam" id="NF003588">
    <property type="entry name" value="PRK05254.1-1"/>
    <property type="match status" value="1"/>
</dbReference>
<comment type="catalytic activity">
    <reaction evidence="1 9 11">
        <text>Hydrolyzes single-stranded DNA or mismatched double-stranded DNA and polynucleotides, releasing free uracil.</text>
        <dbReference type="EC" id="3.2.2.27"/>
    </reaction>
</comment>
<evidence type="ECO:0000256" key="10">
    <source>
        <dbReference type="PROSITE-ProRule" id="PRU10072"/>
    </source>
</evidence>
<dbReference type="EC" id="3.2.2.27" evidence="4 9"/>
<dbReference type="InterPro" id="IPR005122">
    <property type="entry name" value="Uracil-DNA_glycosylase-like"/>
</dbReference>
<evidence type="ECO:0000256" key="8">
    <source>
        <dbReference type="ARBA" id="ARBA00023204"/>
    </source>
</evidence>
<keyword evidence="8 9" id="KW-0234">DNA repair</keyword>
<dbReference type="GO" id="GO:0005737">
    <property type="term" value="C:cytoplasm"/>
    <property type="evidence" value="ECO:0007669"/>
    <property type="project" value="UniProtKB-SubCell"/>
</dbReference>
<dbReference type="SUPFAM" id="SSF52141">
    <property type="entry name" value="Uracil-DNA glycosylase-like"/>
    <property type="match status" value="1"/>
</dbReference>
<feature type="active site" description="Proton acceptor" evidence="9 10">
    <location>
        <position position="100"/>
    </location>
</feature>
<comment type="similarity">
    <text evidence="3 9 11">Belongs to the uracil-DNA glycosylase (UDG) superfamily. UNG family.</text>
</comment>
<reference evidence="13 14" key="1">
    <citation type="submission" date="2015-05" db="EMBL/GenBank/DDBJ databases">
        <authorList>
            <person name="Tang B."/>
            <person name="Yu Y."/>
        </authorList>
    </citation>
    <scope>NUCLEOTIDE SEQUENCE [LARGE SCALE GENOMIC DNA]</scope>
    <source>
        <strain evidence="13 14">DSM 7029</strain>
    </source>
</reference>
<sequence>MAAQGDLFAPPPAPRVAAAGADACDATNRLREPLSACFDSVPPDWREVTDTFRASGTGRALIEYVDARVAAGAVVYPADVFKALQLTPLASVKVVILGQDPYHGPGQAQGLCFSVAPDSPKLPPSLRNIHKEVAADLGTPVSRQGDLSHWARQGVLLLNTVLTVEDGQPQSHAQRGWEQLTDALITQVSRHARPSVFLLWGAPAQRKQALVDTRRHAVFTANHPSPLAALRPPQPFIGCRHFSRSNGWLAEHRPGEAPIAW</sequence>
<dbReference type="SMART" id="SM00987">
    <property type="entry name" value="UreE_C"/>
    <property type="match status" value="1"/>
</dbReference>
<evidence type="ECO:0000256" key="4">
    <source>
        <dbReference type="ARBA" id="ARBA00012030"/>
    </source>
</evidence>
<name>A0A0G3BYL9_9BURK</name>
<evidence type="ECO:0000256" key="1">
    <source>
        <dbReference type="ARBA" id="ARBA00001400"/>
    </source>
</evidence>
<comment type="function">
    <text evidence="2 9 11">Excises uracil residues from the DNA which can arise as a result of misincorporation of dUMP residues by DNA polymerase or due to deamination of cytosine.</text>
</comment>
<proteinExistence type="inferred from homology"/>
<dbReference type="NCBIfam" id="NF003589">
    <property type="entry name" value="PRK05254.1-2"/>
    <property type="match status" value="1"/>
</dbReference>
<evidence type="ECO:0000256" key="3">
    <source>
        <dbReference type="ARBA" id="ARBA00008184"/>
    </source>
</evidence>
<gene>
    <name evidence="9" type="primary">ung</name>
    <name evidence="13" type="ORF">AAW51_4934</name>
</gene>
<keyword evidence="7 9" id="KW-0378">Hydrolase</keyword>
<evidence type="ECO:0000256" key="9">
    <source>
        <dbReference type="HAMAP-Rule" id="MF_00148"/>
    </source>
</evidence>
<dbReference type="STRING" id="413882.AAW51_4934"/>
<protein>
    <recommendedName>
        <fullName evidence="5 9">Uracil-DNA glycosylase</fullName>
        <shortName evidence="9">UDG</shortName>
        <ecNumber evidence="4 9">3.2.2.27</ecNumber>
    </recommendedName>
</protein>